<dbReference type="OrthoDB" id="129302at2157"/>
<evidence type="ECO:0000313" key="1">
    <source>
        <dbReference type="EMBL" id="AYK14500.1"/>
    </source>
</evidence>
<dbReference type="InterPro" id="IPR015947">
    <property type="entry name" value="PUA-like_sf"/>
</dbReference>
<keyword evidence="2" id="KW-1185">Reference proteome</keyword>
<sequence length="161" mass="18400">MLPCLIIWPEYADAIRKKYKCFEVRNYPAPEKYIGQKIGIYAGKRKPDQKNNDRINSILDTLRAGPDSSFYQGPYVSGDVRGALVATATLVNCTKIKTYEVFAYCEKYHFAPASFFESGPCFFWQLENIRPLKIPIRFSLKGPVTWFSIPMETLRVQGVGL</sequence>
<evidence type="ECO:0008006" key="3">
    <source>
        <dbReference type="Google" id="ProtNLM"/>
    </source>
</evidence>
<dbReference type="KEGG" id="mfz:AOB57_004215"/>
<protein>
    <recommendedName>
        <fullName evidence="3">ASCH domain-containing protein</fullName>
    </recommendedName>
</protein>
<accession>A0A660HQF7</accession>
<proteinExistence type="predicted"/>
<name>A0A660HQF7_9EURY</name>
<dbReference type="Proteomes" id="UP000053087">
    <property type="component" value="Chromosome"/>
</dbReference>
<evidence type="ECO:0000313" key="2">
    <source>
        <dbReference type="Proteomes" id="UP000053087"/>
    </source>
</evidence>
<dbReference type="AlphaFoldDB" id="A0A660HQF7"/>
<dbReference type="RefSeq" id="WP_048159108.1">
    <property type="nucleotide sequence ID" value="NZ_CP032683.1"/>
</dbReference>
<organism evidence="1 2">
    <name type="scientific">Methanosarcina flavescens</name>
    <dbReference type="NCBI Taxonomy" id="1715806"/>
    <lineage>
        <taxon>Archaea</taxon>
        <taxon>Methanobacteriati</taxon>
        <taxon>Methanobacteriota</taxon>
        <taxon>Stenosarchaea group</taxon>
        <taxon>Methanomicrobia</taxon>
        <taxon>Methanosarcinales</taxon>
        <taxon>Methanosarcinaceae</taxon>
        <taxon>Methanosarcina</taxon>
    </lineage>
</organism>
<dbReference type="EMBL" id="CP032683">
    <property type="protein sequence ID" value="AYK14500.1"/>
    <property type="molecule type" value="Genomic_DNA"/>
</dbReference>
<dbReference type="SUPFAM" id="SSF88697">
    <property type="entry name" value="PUA domain-like"/>
    <property type="match status" value="1"/>
</dbReference>
<dbReference type="Gene3D" id="2.30.130.30">
    <property type="entry name" value="Hypothetical protein"/>
    <property type="match status" value="1"/>
</dbReference>
<reference evidence="1 2" key="1">
    <citation type="journal article" date="2016" name="Int. J. Syst. Evol. Microbiol.">
        <title>Methanosarcina flavescens sp. nov., a methanogenic archaeon isolated from a full-scale anaerobic digester.</title>
        <authorList>
            <person name="Kern T."/>
            <person name="Fischer M.A."/>
            <person name="Deppenmeier U."/>
            <person name="Schmitz R.A."/>
            <person name="Rother M."/>
        </authorList>
    </citation>
    <scope>NUCLEOTIDE SEQUENCE [LARGE SCALE GENOMIC DNA]</scope>
    <source>
        <strain evidence="1 2">E03.2</strain>
    </source>
</reference>
<gene>
    <name evidence="1" type="ORF">AOB57_004215</name>
</gene>
<dbReference type="GeneID" id="53687301"/>